<dbReference type="Proteomes" id="UP001358586">
    <property type="component" value="Chromosome 5"/>
</dbReference>
<evidence type="ECO:0000313" key="2">
    <source>
        <dbReference type="Proteomes" id="UP001358586"/>
    </source>
</evidence>
<protein>
    <submittedName>
        <fullName evidence="1">Uncharacterized protein</fullName>
    </submittedName>
</protein>
<evidence type="ECO:0000313" key="1">
    <source>
        <dbReference type="EMBL" id="KAK5834359.1"/>
    </source>
</evidence>
<sequence>MVLPKLKRLELLQLPSLVCFSPLGYHFMFPRFNVTTAMENCPNMTMCFTVDVNNLMHARTQKLSLHDEKNNARLSKIHGDHFLNLEDVKLNNCGVEEVFQLKGLPLPTTSQELKCYCSIPFNV</sequence>
<proteinExistence type="predicted"/>
<gene>
    <name evidence="1" type="ORF">PVK06_018236</name>
</gene>
<organism evidence="1 2">
    <name type="scientific">Gossypium arboreum</name>
    <name type="common">Tree cotton</name>
    <name type="synonym">Gossypium nanking</name>
    <dbReference type="NCBI Taxonomy" id="29729"/>
    <lineage>
        <taxon>Eukaryota</taxon>
        <taxon>Viridiplantae</taxon>
        <taxon>Streptophyta</taxon>
        <taxon>Embryophyta</taxon>
        <taxon>Tracheophyta</taxon>
        <taxon>Spermatophyta</taxon>
        <taxon>Magnoliopsida</taxon>
        <taxon>eudicotyledons</taxon>
        <taxon>Gunneridae</taxon>
        <taxon>Pentapetalae</taxon>
        <taxon>rosids</taxon>
        <taxon>malvids</taxon>
        <taxon>Malvales</taxon>
        <taxon>Malvaceae</taxon>
        <taxon>Malvoideae</taxon>
        <taxon>Gossypium</taxon>
    </lineage>
</organism>
<name>A0ABR0Q5E8_GOSAR</name>
<accession>A0ABR0Q5E8</accession>
<keyword evidence="2" id="KW-1185">Reference proteome</keyword>
<reference evidence="1 2" key="1">
    <citation type="submission" date="2023-03" db="EMBL/GenBank/DDBJ databases">
        <title>WGS of Gossypium arboreum.</title>
        <authorList>
            <person name="Yu D."/>
        </authorList>
    </citation>
    <scope>NUCLEOTIDE SEQUENCE [LARGE SCALE GENOMIC DNA]</scope>
    <source>
        <tissue evidence="1">Leaf</tissue>
    </source>
</reference>
<dbReference type="EMBL" id="JARKNE010000005">
    <property type="protein sequence ID" value="KAK5834359.1"/>
    <property type="molecule type" value="Genomic_DNA"/>
</dbReference>
<comment type="caution">
    <text evidence="1">The sequence shown here is derived from an EMBL/GenBank/DDBJ whole genome shotgun (WGS) entry which is preliminary data.</text>
</comment>